<sequence length="529" mass="58199">MSTFTTTISPAHGRRALSRSVSFPEMAECPDEEEEEDEPVGYVTEDGDVEFRGFSWVGERGMISFDNATTAQTRAAEQYLRKTFGVVTIDTLDPYLLLVCEQTPPLAPRPHLVGGCIAIWKPWSGANWAPFPGAEGGAMEKDEYPIDKEDQGIQMEYYPGRRRPSLPRNVACARLRGGGLGQQLGGYRAPPSHQGGVVRRLRTLPMHYEDASFAVLYSNGPMPDHQCAAQTHKPQAERAPDKRTEGDTDYVVQSGEFYAGTMISTDEDTSKHLWETLAASNKDVVLGDGSDKSKEVFQVFQGDTLSPAGTVTSRVGSTDIAMAQLYPDVTFRNKFVGSEVEPQRILHHENLEDRDQVMIDSFATGKVRLSLVGSRVEPAREPRAKHPIIVAPENSDHALPVPGVAYVRLHQGIYATDSITMDEPSYIRDSGCGAVLVRYREINAKTGRWTSAKDTLARGEICGMIRFADITERGANVAGYFIYADSFAPLIEEGWKAVPLDGGDPEDNIPEKKKSVPGESPSKRPRRGC</sequence>
<evidence type="ECO:0000313" key="2">
    <source>
        <dbReference type="EMBL" id="KAK3348942.1"/>
    </source>
</evidence>
<reference evidence="2" key="1">
    <citation type="journal article" date="2023" name="Mol. Phylogenet. Evol.">
        <title>Genome-scale phylogeny and comparative genomics of the fungal order Sordariales.</title>
        <authorList>
            <person name="Hensen N."/>
            <person name="Bonometti L."/>
            <person name="Westerberg I."/>
            <person name="Brannstrom I.O."/>
            <person name="Guillou S."/>
            <person name="Cros-Aarteil S."/>
            <person name="Calhoun S."/>
            <person name="Haridas S."/>
            <person name="Kuo A."/>
            <person name="Mondo S."/>
            <person name="Pangilinan J."/>
            <person name="Riley R."/>
            <person name="LaButti K."/>
            <person name="Andreopoulos B."/>
            <person name="Lipzen A."/>
            <person name="Chen C."/>
            <person name="Yan M."/>
            <person name="Daum C."/>
            <person name="Ng V."/>
            <person name="Clum A."/>
            <person name="Steindorff A."/>
            <person name="Ohm R.A."/>
            <person name="Martin F."/>
            <person name="Silar P."/>
            <person name="Natvig D.O."/>
            <person name="Lalanne C."/>
            <person name="Gautier V."/>
            <person name="Ament-Velasquez S.L."/>
            <person name="Kruys A."/>
            <person name="Hutchinson M.I."/>
            <person name="Powell A.J."/>
            <person name="Barry K."/>
            <person name="Miller A.N."/>
            <person name="Grigoriev I.V."/>
            <person name="Debuchy R."/>
            <person name="Gladieux P."/>
            <person name="Hiltunen Thoren M."/>
            <person name="Johannesson H."/>
        </authorList>
    </citation>
    <scope>NUCLEOTIDE SEQUENCE</scope>
    <source>
        <strain evidence="2">CBS 955.72</strain>
    </source>
</reference>
<keyword evidence="3" id="KW-1185">Reference proteome</keyword>
<accession>A0AAJ0HDN3</accession>
<evidence type="ECO:0000313" key="3">
    <source>
        <dbReference type="Proteomes" id="UP001275084"/>
    </source>
</evidence>
<gene>
    <name evidence="2" type="ORF">B0T25DRAFT_569605</name>
</gene>
<evidence type="ECO:0000256" key="1">
    <source>
        <dbReference type="SAM" id="MobiDB-lite"/>
    </source>
</evidence>
<feature type="compositionally biased region" description="Basic and acidic residues" evidence="1">
    <location>
        <begin position="234"/>
        <end position="246"/>
    </location>
</feature>
<reference evidence="2" key="2">
    <citation type="submission" date="2023-06" db="EMBL/GenBank/DDBJ databases">
        <authorList>
            <consortium name="Lawrence Berkeley National Laboratory"/>
            <person name="Haridas S."/>
            <person name="Hensen N."/>
            <person name="Bonometti L."/>
            <person name="Westerberg I."/>
            <person name="Brannstrom I.O."/>
            <person name="Guillou S."/>
            <person name="Cros-Aarteil S."/>
            <person name="Calhoun S."/>
            <person name="Kuo A."/>
            <person name="Mondo S."/>
            <person name="Pangilinan J."/>
            <person name="Riley R."/>
            <person name="Labutti K."/>
            <person name="Andreopoulos B."/>
            <person name="Lipzen A."/>
            <person name="Chen C."/>
            <person name="Yanf M."/>
            <person name="Daum C."/>
            <person name="Ng V."/>
            <person name="Clum A."/>
            <person name="Steindorff A."/>
            <person name="Ohm R."/>
            <person name="Martin F."/>
            <person name="Silar P."/>
            <person name="Natvig D."/>
            <person name="Lalanne C."/>
            <person name="Gautier V."/>
            <person name="Ament-Velasquez S.L."/>
            <person name="Kruys A."/>
            <person name="Hutchinson M.I."/>
            <person name="Powell A.J."/>
            <person name="Barry K."/>
            <person name="Miller A.N."/>
            <person name="Grigoriev I.V."/>
            <person name="Debuchy R."/>
            <person name="Gladieux P."/>
            <person name="Thoren M.H."/>
            <person name="Johannesson H."/>
        </authorList>
    </citation>
    <scope>NUCLEOTIDE SEQUENCE</scope>
    <source>
        <strain evidence="2">CBS 955.72</strain>
    </source>
</reference>
<organism evidence="2 3">
    <name type="scientific">Lasiosphaeria hispida</name>
    <dbReference type="NCBI Taxonomy" id="260671"/>
    <lineage>
        <taxon>Eukaryota</taxon>
        <taxon>Fungi</taxon>
        <taxon>Dikarya</taxon>
        <taxon>Ascomycota</taxon>
        <taxon>Pezizomycotina</taxon>
        <taxon>Sordariomycetes</taxon>
        <taxon>Sordariomycetidae</taxon>
        <taxon>Sordariales</taxon>
        <taxon>Lasiosphaeriaceae</taxon>
        <taxon>Lasiosphaeria</taxon>
    </lineage>
</organism>
<dbReference type="Proteomes" id="UP001275084">
    <property type="component" value="Unassembled WGS sequence"/>
</dbReference>
<feature type="region of interest" description="Disordered" evidence="1">
    <location>
        <begin position="226"/>
        <end position="246"/>
    </location>
</feature>
<feature type="region of interest" description="Disordered" evidence="1">
    <location>
        <begin position="499"/>
        <end position="529"/>
    </location>
</feature>
<comment type="caution">
    <text evidence="2">The sequence shown here is derived from an EMBL/GenBank/DDBJ whole genome shotgun (WGS) entry which is preliminary data.</text>
</comment>
<protein>
    <submittedName>
        <fullName evidence="2">Uncharacterized protein</fullName>
    </submittedName>
</protein>
<dbReference type="EMBL" id="JAUIQD010000005">
    <property type="protein sequence ID" value="KAK3348942.1"/>
    <property type="molecule type" value="Genomic_DNA"/>
</dbReference>
<dbReference type="AlphaFoldDB" id="A0AAJ0HDN3"/>
<proteinExistence type="predicted"/>
<name>A0AAJ0HDN3_9PEZI</name>